<dbReference type="CDD" id="cd02651">
    <property type="entry name" value="nuc_hydro_IU_UC_XIUA"/>
    <property type="match status" value="1"/>
</dbReference>
<sequence length="313" mass="34400">MPQSRKIIIDTDPGQDDAVAILLALGSAELEIVGMTAVAGNVPLRLTEKNARKICELAGRPDIKVYAGAIRPLARELVTAEEVHGETGLNGPQLPEPTMKLQDQYAVDFIVETLMKEERGTITLCALGPLTNIALALIREPKIAPRIKEIVLMGGGFFEGGNVTPTAEFNIYVDPHAANVVFKSGIPIVMMPLDVTHKALTTAKRTQAFRKLGTRVGTATAEMLEFFERFDEEKYGTDGGPLHDPCVIAYLLKPELFSGRNCNVTVETASELTMGMTVIDWWGVTKRPKNAMVMRDIDHDAFFALLLERLRRL</sequence>
<dbReference type="EC" id="3.2.2.1" evidence="4"/>
<dbReference type="Proteomes" id="UP001549204">
    <property type="component" value="Unassembled WGS sequence"/>
</dbReference>
<evidence type="ECO:0000259" key="3">
    <source>
        <dbReference type="Pfam" id="PF01156"/>
    </source>
</evidence>
<organism evidence="4 5">
    <name type="scientific">Mesorhizobium robiniae</name>
    <dbReference type="NCBI Taxonomy" id="559315"/>
    <lineage>
        <taxon>Bacteria</taxon>
        <taxon>Pseudomonadati</taxon>
        <taxon>Pseudomonadota</taxon>
        <taxon>Alphaproteobacteria</taxon>
        <taxon>Hyphomicrobiales</taxon>
        <taxon>Phyllobacteriaceae</taxon>
        <taxon>Mesorhizobium</taxon>
    </lineage>
</organism>
<dbReference type="InterPro" id="IPR001910">
    <property type="entry name" value="Inosine/uridine_hydrolase_dom"/>
</dbReference>
<evidence type="ECO:0000256" key="2">
    <source>
        <dbReference type="ARBA" id="ARBA00023295"/>
    </source>
</evidence>
<proteinExistence type="predicted"/>
<comment type="caution">
    <text evidence="4">The sequence shown here is derived from an EMBL/GenBank/DDBJ whole genome shotgun (WGS) entry which is preliminary data.</text>
</comment>
<dbReference type="InterPro" id="IPR023186">
    <property type="entry name" value="IUNH"/>
</dbReference>
<feature type="domain" description="Inosine/uridine-preferring nucleoside hydrolase" evidence="3">
    <location>
        <begin position="7"/>
        <end position="303"/>
    </location>
</feature>
<gene>
    <name evidence="4" type="ORF">ABID19_005635</name>
</gene>
<dbReference type="PANTHER" id="PTHR12304:SF4">
    <property type="entry name" value="URIDINE NUCLEOSIDASE"/>
    <property type="match status" value="1"/>
</dbReference>
<dbReference type="GO" id="GO:0008477">
    <property type="term" value="F:purine nucleosidase activity"/>
    <property type="evidence" value="ECO:0007669"/>
    <property type="project" value="UniProtKB-EC"/>
</dbReference>
<dbReference type="Pfam" id="PF01156">
    <property type="entry name" value="IU_nuc_hydro"/>
    <property type="match status" value="1"/>
</dbReference>
<dbReference type="PROSITE" id="PS01247">
    <property type="entry name" value="IUNH"/>
    <property type="match status" value="1"/>
</dbReference>
<accession>A0ABV2GWB7</accession>
<keyword evidence="1 4" id="KW-0378">Hydrolase</keyword>
<name>A0ABV2GWB7_9HYPH</name>
<protein>
    <submittedName>
        <fullName evidence="4">Purine nucleosidase</fullName>
        <ecNumber evidence="4">3.2.2.1</ecNumber>
    </submittedName>
</protein>
<evidence type="ECO:0000313" key="5">
    <source>
        <dbReference type="Proteomes" id="UP001549204"/>
    </source>
</evidence>
<dbReference type="InterPro" id="IPR036452">
    <property type="entry name" value="Ribo_hydro-like"/>
</dbReference>
<reference evidence="4 5" key="1">
    <citation type="submission" date="2024-06" db="EMBL/GenBank/DDBJ databases">
        <title>Genomic Encyclopedia of Type Strains, Phase IV (KMG-IV): sequencing the most valuable type-strain genomes for metagenomic binning, comparative biology and taxonomic classification.</title>
        <authorList>
            <person name="Goeker M."/>
        </authorList>
    </citation>
    <scope>NUCLEOTIDE SEQUENCE [LARGE SCALE GENOMIC DNA]</scope>
    <source>
        <strain evidence="4 5">DSM 100022</strain>
    </source>
</reference>
<keyword evidence="2 4" id="KW-0326">Glycosidase</keyword>
<evidence type="ECO:0000256" key="1">
    <source>
        <dbReference type="ARBA" id="ARBA00022801"/>
    </source>
</evidence>
<dbReference type="PANTHER" id="PTHR12304">
    <property type="entry name" value="INOSINE-URIDINE PREFERRING NUCLEOSIDE HYDROLASE"/>
    <property type="match status" value="1"/>
</dbReference>
<dbReference type="Gene3D" id="3.90.245.10">
    <property type="entry name" value="Ribonucleoside hydrolase-like"/>
    <property type="match status" value="1"/>
</dbReference>
<dbReference type="InterPro" id="IPR015910">
    <property type="entry name" value="I/U_nuclsd_hydro_CS"/>
</dbReference>
<dbReference type="SUPFAM" id="SSF53590">
    <property type="entry name" value="Nucleoside hydrolase"/>
    <property type="match status" value="1"/>
</dbReference>
<dbReference type="EMBL" id="JBEPMC010000012">
    <property type="protein sequence ID" value="MET3582573.1"/>
    <property type="molecule type" value="Genomic_DNA"/>
</dbReference>
<evidence type="ECO:0000313" key="4">
    <source>
        <dbReference type="EMBL" id="MET3582573.1"/>
    </source>
</evidence>
<dbReference type="RefSeq" id="WP_354494089.1">
    <property type="nucleotide sequence ID" value="NZ_JBEPMC010000012.1"/>
</dbReference>
<keyword evidence="5" id="KW-1185">Reference proteome</keyword>